<keyword evidence="2" id="KW-1185">Reference proteome</keyword>
<protein>
    <submittedName>
        <fullName evidence="1">Uncharacterized protein</fullName>
    </submittedName>
</protein>
<dbReference type="RefSeq" id="WP_282765336.1">
    <property type="nucleotide sequence ID" value="NZ_JASCTH010000030.1"/>
</dbReference>
<proteinExistence type="predicted"/>
<comment type="caution">
    <text evidence="1">The sequence shown here is derived from an EMBL/GenBank/DDBJ whole genome shotgun (WGS) entry which is preliminary data.</text>
</comment>
<reference evidence="1 2" key="1">
    <citation type="submission" date="2023-05" db="EMBL/GenBank/DDBJ databases">
        <title>Actinoplanes sp. NEAU-A12 genome sequencing.</title>
        <authorList>
            <person name="Wang Z.-S."/>
        </authorList>
    </citation>
    <scope>NUCLEOTIDE SEQUENCE [LARGE SCALE GENOMIC DNA]</scope>
    <source>
        <strain evidence="1 2">NEAU-A12</strain>
    </source>
</reference>
<gene>
    <name evidence="1" type="ORF">QLQ12_36340</name>
</gene>
<evidence type="ECO:0000313" key="2">
    <source>
        <dbReference type="Proteomes" id="UP001241758"/>
    </source>
</evidence>
<dbReference type="Proteomes" id="UP001241758">
    <property type="component" value="Unassembled WGS sequence"/>
</dbReference>
<accession>A0ABT6WWS4</accession>
<sequence>MAIIERTDADAARLTTDVRELLRTDWLGLAAASLNSTNRFEATLAGLGWTLVGLDPEPAVCLPTGSVYTFERVEDSVSHWVWEADAATPAENEELFAVAGRAWQTYADAVVAAAGRPETVTAWDDPDFPVLERWDDPEIRVIERDPFRLARWRLPAVDLLLWVNVFTGTAAMRRAGGVAVVSEVLLPSGSLG</sequence>
<organism evidence="1 2">
    <name type="scientific">Actinoplanes sandaracinus</name>
    <dbReference type="NCBI Taxonomy" id="3045177"/>
    <lineage>
        <taxon>Bacteria</taxon>
        <taxon>Bacillati</taxon>
        <taxon>Actinomycetota</taxon>
        <taxon>Actinomycetes</taxon>
        <taxon>Micromonosporales</taxon>
        <taxon>Micromonosporaceae</taxon>
        <taxon>Actinoplanes</taxon>
    </lineage>
</organism>
<name>A0ABT6WWS4_9ACTN</name>
<evidence type="ECO:0000313" key="1">
    <source>
        <dbReference type="EMBL" id="MDI6104075.1"/>
    </source>
</evidence>
<dbReference type="EMBL" id="JASCTH010000030">
    <property type="protein sequence ID" value="MDI6104075.1"/>
    <property type="molecule type" value="Genomic_DNA"/>
</dbReference>